<dbReference type="AlphaFoldDB" id="A0A2T8I4L2"/>
<name>A0A2T8I4L2_9POAL</name>
<sequence>MYTGNPRYFSVRASTLIPKTVISCCFSTFLAFLLNIIEDLSLFIICPEQSSYNERICCTRFALRSSVFRSSKESSANKR</sequence>
<reference evidence="2" key="1">
    <citation type="submission" date="2018-04" db="EMBL/GenBank/DDBJ databases">
        <title>WGS assembly of Panicum hallii.</title>
        <authorList>
            <person name="Lovell J."/>
            <person name="Jenkins J."/>
            <person name="Lowry D."/>
            <person name="Mamidi S."/>
            <person name="Sreedasyam A."/>
            <person name="Weng X."/>
            <person name="Barry K."/>
            <person name="Bonette J."/>
            <person name="Campitelli B."/>
            <person name="Daum C."/>
            <person name="Gordon S."/>
            <person name="Gould B."/>
            <person name="Lipzen A."/>
            <person name="Macqueen A."/>
            <person name="Palacio-Mejia J."/>
            <person name="Plott C."/>
            <person name="Shakirov E."/>
            <person name="Shu S."/>
            <person name="Yoshinaga Y."/>
            <person name="Zane M."/>
            <person name="Rokhsar D."/>
            <person name="Grimwood J."/>
            <person name="Schmutz J."/>
            <person name="Juenger T."/>
        </authorList>
    </citation>
    <scope>NUCLEOTIDE SEQUENCE [LARGE SCALE GENOMIC DNA]</scope>
    <source>
        <strain evidence="2">FIL2</strain>
    </source>
</reference>
<evidence type="ECO:0000313" key="2">
    <source>
        <dbReference type="EMBL" id="PVH32605.1"/>
    </source>
</evidence>
<dbReference type="Gramene" id="PVH32605">
    <property type="protein sequence ID" value="PVH32605"/>
    <property type="gene ID" value="PAHAL_9G440500"/>
</dbReference>
<proteinExistence type="predicted"/>
<keyword evidence="1" id="KW-1133">Transmembrane helix</keyword>
<protein>
    <submittedName>
        <fullName evidence="2">Uncharacterized protein</fullName>
    </submittedName>
</protein>
<organism evidence="2">
    <name type="scientific">Panicum hallii</name>
    <dbReference type="NCBI Taxonomy" id="206008"/>
    <lineage>
        <taxon>Eukaryota</taxon>
        <taxon>Viridiplantae</taxon>
        <taxon>Streptophyta</taxon>
        <taxon>Embryophyta</taxon>
        <taxon>Tracheophyta</taxon>
        <taxon>Spermatophyta</taxon>
        <taxon>Magnoliopsida</taxon>
        <taxon>Liliopsida</taxon>
        <taxon>Poales</taxon>
        <taxon>Poaceae</taxon>
        <taxon>PACMAD clade</taxon>
        <taxon>Panicoideae</taxon>
        <taxon>Panicodae</taxon>
        <taxon>Paniceae</taxon>
        <taxon>Panicinae</taxon>
        <taxon>Panicum</taxon>
        <taxon>Panicum sect. Panicum</taxon>
    </lineage>
</organism>
<feature type="transmembrane region" description="Helical" evidence="1">
    <location>
        <begin position="20"/>
        <end position="45"/>
    </location>
</feature>
<dbReference type="Proteomes" id="UP000243499">
    <property type="component" value="Chromosome 9"/>
</dbReference>
<accession>A0A2T8I4L2</accession>
<dbReference type="EMBL" id="CM008054">
    <property type="protein sequence ID" value="PVH32605.1"/>
    <property type="molecule type" value="Genomic_DNA"/>
</dbReference>
<keyword evidence="1" id="KW-0812">Transmembrane</keyword>
<keyword evidence="1" id="KW-0472">Membrane</keyword>
<evidence type="ECO:0000256" key="1">
    <source>
        <dbReference type="SAM" id="Phobius"/>
    </source>
</evidence>
<gene>
    <name evidence="2" type="ORF">PAHAL_9G440500</name>
</gene>